<evidence type="ECO:0000256" key="1">
    <source>
        <dbReference type="SAM" id="MobiDB-lite"/>
    </source>
</evidence>
<comment type="caution">
    <text evidence="3">The sequence shown here is derived from an EMBL/GenBank/DDBJ whole genome shotgun (WGS) entry which is preliminary data.</text>
</comment>
<dbReference type="PANTHER" id="PTHR30121">
    <property type="entry name" value="UNCHARACTERIZED PROTEIN YJGR-RELATED"/>
    <property type="match status" value="1"/>
</dbReference>
<dbReference type="RefSeq" id="WP_154553708.1">
    <property type="nucleotide sequence ID" value="NZ_VUNA01000003.1"/>
</dbReference>
<reference evidence="3 4" key="1">
    <citation type="submission" date="2019-08" db="EMBL/GenBank/DDBJ databases">
        <title>In-depth cultivation of the pig gut microbiome towards novel bacterial diversity and tailored functional studies.</title>
        <authorList>
            <person name="Wylensek D."/>
            <person name="Hitch T.C.A."/>
            <person name="Clavel T."/>
        </authorList>
    </citation>
    <scope>NUCLEOTIDE SEQUENCE [LARGE SCALE GENOMIC DNA]</scope>
    <source>
        <strain evidence="3 4">WCA-MUC-591-APC-4B</strain>
    </source>
</reference>
<organism evidence="3 4">
    <name type="scientific">Mogibacterium kristiansenii</name>
    <dbReference type="NCBI Taxonomy" id="2606708"/>
    <lineage>
        <taxon>Bacteria</taxon>
        <taxon>Bacillati</taxon>
        <taxon>Bacillota</taxon>
        <taxon>Clostridia</taxon>
        <taxon>Peptostreptococcales</taxon>
        <taxon>Anaerovoracaceae</taxon>
        <taxon>Mogibacterium</taxon>
    </lineage>
</organism>
<name>A0A6N7X6D2_9FIRM</name>
<protein>
    <submittedName>
        <fullName evidence="3">DUF853 family protein</fullName>
    </submittedName>
</protein>
<dbReference type="Proteomes" id="UP000469424">
    <property type="component" value="Unassembled WGS sequence"/>
</dbReference>
<feature type="domain" description="Helicase HerA-like C-terminal" evidence="2">
    <location>
        <begin position="14"/>
        <end position="480"/>
    </location>
</feature>
<accession>A0A6N7X6D2</accession>
<gene>
    <name evidence="3" type="ORF">FYJ65_02115</name>
</gene>
<sequence>MYENGRIYMGLAGDKRVEMVLKMCNRHGLISGASGTGKTVTMKVMAESFSDAGVPVFMCDVKGDVAGICAPGQSTEDMEKRIDRFGLRETFTYREYPTTFWDIYQEGGHPIRVTVSEMGPELLSRILGLTDVQEGILHIVFRIADDKGLLLTDLKDLRVMLNYVSEHRSEYMMTYGNITPQSVAAILRALLPLEQQGGDLFFGEPALDIQDWIRTDAEGRGMINVLDSVKLVQNPTLYATFLLWLLSELFESLPESGDLDKPRLVFFFDEAHTLFRDVPKVLLQKIEQTVKLIRSRGVGVYFVTQSPSDIPDTVLAQLSNRVQHALRAYTPAELKAVRTAAQTFRANPEFKTEDAILELGVGEALTSFLDEEGVPTIVERTKIFCPQSSMAPPDPMFRSKAMLHDGMEKYDDYVDIESAYEVLTAEAVKAETAAEEEADRKIREKEEAVAEKQRLKEEEAAKKRLQKLEDEERRRQQKLEDQALRKKERQQEKAEADARRRADRIEAELLAVGASVLTRGLLGVLQNQSKK</sequence>
<dbReference type="PANTHER" id="PTHR30121:SF6">
    <property type="entry name" value="SLR6007 PROTEIN"/>
    <property type="match status" value="1"/>
</dbReference>
<dbReference type="Pfam" id="PF05872">
    <property type="entry name" value="HerA_C"/>
    <property type="match status" value="1"/>
</dbReference>
<feature type="region of interest" description="Disordered" evidence="1">
    <location>
        <begin position="453"/>
        <end position="500"/>
    </location>
</feature>
<dbReference type="CDD" id="cd22249">
    <property type="entry name" value="UDM1_RNF168_RNF169-like"/>
    <property type="match status" value="1"/>
</dbReference>
<dbReference type="InterPro" id="IPR033186">
    <property type="entry name" value="HerA_C"/>
</dbReference>
<dbReference type="InterPro" id="IPR027417">
    <property type="entry name" value="P-loop_NTPase"/>
</dbReference>
<evidence type="ECO:0000313" key="3">
    <source>
        <dbReference type="EMBL" id="MST70143.1"/>
    </source>
</evidence>
<evidence type="ECO:0000259" key="2">
    <source>
        <dbReference type="Pfam" id="PF05872"/>
    </source>
</evidence>
<dbReference type="AlphaFoldDB" id="A0A6N7X6D2"/>
<evidence type="ECO:0000313" key="4">
    <source>
        <dbReference type="Proteomes" id="UP000469424"/>
    </source>
</evidence>
<dbReference type="CDD" id="cd01127">
    <property type="entry name" value="TrwB_TraG_TraD_VirD4"/>
    <property type="match status" value="1"/>
</dbReference>
<keyword evidence="4" id="KW-1185">Reference proteome</keyword>
<proteinExistence type="predicted"/>
<dbReference type="SUPFAM" id="SSF52540">
    <property type="entry name" value="P-loop containing nucleoside triphosphate hydrolases"/>
    <property type="match status" value="1"/>
</dbReference>
<dbReference type="Gene3D" id="3.40.50.300">
    <property type="entry name" value="P-loop containing nucleotide triphosphate hydrolases"/>
    <property type="match status" value="2"/>
</dbReference>
<dbReference type="InterPro" id="IPR051162">
    <property type="entry name" value="T4SS_component"/>
</dbReference>
<dbReference type="EMBL" id="VUNA01000003">
    <property type="protein sequence ID" value="MST70143.1"/>
    <property type="molecule type" value="Genomic_DNA"/>
</dbReference>